<comment type="similarity">
    <text evidence="1 2">Belongs to the phospholipid scramblase family.</text>
</comment>
<reference evidence="3" key="1">
    <citation type="submission" date="2021-06" db="EMBL/GenBank/DDBJ databases">
        <authorList>
            <person name="Hodson N. C."/>
            <person name="Mongue J. A."/>
            <person name="Jaron S. K."/>
        </authorList>
    </citation>
    <scope>NUCLEOTIDE SEQUENCE</scope>
</reference>
<dbReference type="AlphaFoldDB" id="A0A8J2LR09"/>
<keyword evidence="4" id="KW-1185">Reference proteome</keyword>
<evidence type="ECO:0000313" key="3">
    <source>
        <dbReference type="EMBL" id="CAG7826490.1"/>
    </source>
</evidence>
<gene>
    <name evidence="3" type="ORF">AFUS01_LOCUS36540</name>
</gene>
<dbReference type="InterPro" id="IPR005552">
    <property type="entry name" value="Scramblase"/>
</dbReference>
<keyword evidence="2" id="KW-0564">Palmitate</keyword>
<keyword evidence="2" id="KW-0106">Calcium</keyword>
<feature type="transmembrane region" description="Helical" evidence="2">
    <location>
        <begin position="245"/>
        <end position="268"/>
    </location>
</feature>
<proteinExistence type="inferred from homology"/>
<dbReference type="Pfam" id="PF03803">
    <property type="entry name" value="Scramblase"/>
    <property type="match status" value="1"/>
</dbReference>
<dbReference type="EMBL" id="CAJVCH010539923">
    <property type="protein sequence ID" value="CAG7826490.1"/>
    <property type="molecule type" value="Genomic_DNA"/>
</dbReference>
<sequence>MDPERGDVKSEDVKLSVSSQNYGSHRLPESRALVSNLGYLFLKLKRKKTEDATDICEIERNGFLVAVTACKFSSEFGNNCFRGSDRRFARHFQYSIVEPFGEEILTVNGHQMACCDSRAEAEFTKGKEVLGRIVFTGNDGSYEIRDKNNETIYQIRNDVSKLSLLCCPCKCLHSFQFRILLPDGTPVGELGDRWDVNIPYLAGQSRFGISFPDELPEDTQWILLASSLLLRWQFWRPFSNGIWCLIYLLILVLVILVGLAVSLNLIIIK</sequence>
<evidence type="ECO:0000313" key="4">
    <source>
        <dbReference type="Proteomes" id="UP000708208"/>
    </source>
</evidence>
<keyword evidence="2" id="KW-0812">Transmembrane</keyword>
<keyword evidence="2" id="KW-0472">Membrane</keyword>
<accession>A0A8J2LR09</accession>
<evidence type="ECO:0000256" key="2">
    <source>
        <dbReference type="RuleBase" id="RU363116"/>
    </source>
</evidence>
<comment type="function">
    <text evidence="2">May mediate accelerated ATP-independent bidirectional transbilayer migration of phospholipids upon binding calcium ions that results in a loss of phospholipid asymmetry in the plasma membrane.</text>
</comment>
<comment type="cofactor">
    <cofactor evidence="2">
        <name>Ca(2+)</name>
        <dbReference type="ChEBI" id="CHEBI:29108"/>
    </cofactor>
</comment>
<keyword evidence="2" id="KW-0449">Lipoprotein</keyword>
<comment type="caution">
    <text evidence="3">The sequence shown here is derived from an EMBL/GenBank/DDBJ whole genome shotgun (WGS) entry which is preliminary data.</text>
</comment>
<evidence type="ECO:0000256" key="1">
    <source>
        <dbReference type="ARBA" id="ARBA00005350"/>
    </source>
</evidence>
<dbReference type="GO" id="GO:0017128">
    <property type="term" value="F:phospholipid scramblase activity"/>
    <property type="evidence" value="ECO:0007669"/>
    <property type="project" value="InterPro"/>
</dbReference>
<name>A0A8J2LR09_9HEXA</name>
<organism evidence="3 4">
    <name type="scientific">Allacma fusca</name>
    <dbReference type="NCBI Taxonomy" id="39272"/>
    <lineage>
        <taxon>Eukaryota</taxon>
        <taxon>Metazoa</taxon>
        <taxon>Ecdysozoa</taxon>
        <taxon>Arthropoda</taxon>
        <taxon>Hexapoda</taxon>
        <taxon>Collembola</taxon>
        <taxon>Symphypleona</taxon>
        <taxon>Sminthuridae</taxon>
        <taxon>Allacma</taxon>
    </lineage>
</organism>
<keyword evidence="2" id="KW-1133">Transmembrane helix</keyword>
<protein>
    <recommendedName>
        <fullName evidence="2">Phospholipid scramblase</fullName>
    </recommendedName>
</protein>
<dbReference type="Proteomes" id="UP000708208">
    <property type="component" value="Unassembled WGS sequence"/>
</dbReference>